<dbReference type="OrthoDB" id="191139at2759"/>
<sequence>MRFFSNYYRSNNRLNGKTIVITGANCGIGKETAKDLYKRGGRVILACRDINKAKEAVNDIKENVLKTQENNLEEELGELEICQLNLNSFANIKKCAQHLLTTESNIHILINNAGVFLHPFEKTKDGFETHFQVNYLGHFLLTLLLLPKIEESGPGCRIINVSSLAHKYGDINFEDLNLEHCYTPIKGYCQSKLANILFTKELNNKLRAAGIQNINVYSLHPGIVKTEIARYLDASYFRGARLISSLINPLMKTPDQGAQTTIYCAIDENAGKESGLYYDNCRVVNPSMKACDPELANQLWKYSCELLGLSSDNGLKELSKIITKKEII</sequence>
<dbReference type="PANTHER" id="PTHR43157">
    <property type="entry name" value="PHOSPHATIDYLINOSITOL-GLYCAN BIOSYNTHESIS CLASS F PROTEIN-RELATED"/>
    <property type="match status" value="1"/>
</dbReference>
<dbReference type="PRINTS" id="PR00081">
    <property type="entry name" value="GDHRDH"/>
</dbReference>
<keyword evidence="5" id="KW-1185">Reference proteome</keyword>
<evidence type="ECO:0000313" key="4">
    <source>
        <dbReference type="EnsemblMetazoa" id="XP_625137"/>
    </source>
</evidence>
<dbReference type="PANTHER" id="PTHR43157:SF73">
    <property type="entry name" value="WW DOMAIN-CONTAINING OXIDOREDUCTASE-LIKE PROTEIN"/>
    <property type="match status" value="1"/>
</dbReference>
<feature type="coiled-coil region" evidence="3">
    <location>
        <begin position="50"/>
        <end position="85"/>
    </location>
</feature>
<dbReference type="InterPro" id="IPR036291">
    <property type="entry name" value="NAD(P)-bd_dom_sf"/>
</dbReference>
<evidence type="ECO:0000313" key="5">
    <source>
        <dbReference type="Proteomes" id="UP000005203"/>
    </source>
</evidence>
<dbReference type="RefSeq" id="XP_625137.3">
    <property type="nucleotide sequence ID" value="XM_625134.6"/>
</dbReference>
<keyword evidence="1" id="KW-0560">Oxidoreductase</keyword>
<evidence type="ECO:0000256" key="3">
    <source>
        <dbReference type="SAM" id="Coils"/>
    </source>
</evidence>
<comment type="similarity">
    <text evidence="2">Belongs to the short-chain dehydrogenases/reductases (SDR) family.</text>
</comment>
<dbReference type="Gene3D" id="3.40.50.720">
    <property type="entry name" value="NAD(P)-binding Rossmann-like Domain"/>
    <property type="match status" value="1"/>
</dbReference>
<proteinExistence type="inferred from homology"/>
<reference evidence="4" key="1">
    <citation type="submission" date="2021-01" db="UniProtKB">
        <authorList>
            <consortium name="EnsemblMetazoa"/>
        </authorList>
    </citation>
    <scope>IDENTIFICATION</scope>
    <source>
        <strain evidence="4">DH4</strain>
    </source>
</reference>
<dbReference type="PRINTS" id="PR00080">
    <property type="entry name" value="SDRFAMILY"/>
</dbReference>
<dbReference type="GeneID" id="552758"/>
<dbReference type="Proteomes" id="UP000005203">
    <property type="component" value="Linkage group LG13"/>
</dbReference>
<evidence type="ECO:0000256" key="1">
    <source>
        <dbReference type="ARBA" id="ARBA00023002"/>
    </source>
</evidence>
<name>A0A7M7R8T9_APIME</name>
<dbReference type="SUPFAM" id="SSF51735">
    <property type="entry name" value="NAD(P)-binding Rossmann-fold domains"/>
    <property type="match status" value="1"/>
</dbReference>
<evidence type="ECO:0000313" key="6">
    <source>
        <dbReference type="RefSeq" id="XP_625137.3"/>
    </source>
</evidence>
<accession>A0A8B9B6Y0</accession>
<reference evidence="6" key="2">
    <citation type="submission" date="2025-04" db="UniProtKB">
        <authorList>
            <consortium name="RefSeq"/>
        </authorList>
    </citation>
    <scope>IDENTIFICATION</scope>
    <source>
        <strain evidence="6">DH4</strain>
        <tissue evidence="6">Whole body</tissue>
    </source>
</reference>
<accession>A0A7M7R8T9</accession>
<organism evidence="4">
    <name type="scientific">Apis mellifera</name>
    <name type="common">Honeybee</name>
    <dbReference type="NCBI Taxonomy" id="7460"/>
    <lineage>
        <taxon>Eukaryota</taxon>
        <taxon>Metazoa</taxon>
        <taxon>Ecdysozoa</taxon>
        <taxon>Arthropoda</taxon>
        <taxon>Hexapoda</taxon>
        <taxon>Insecta</taxon>
        <taxon>Pterygota</taxon>
        <taxon>Neoptera</taxon>
        <taxon>Endopterygota</taxon>
        <taxon>Hymenoptera</taxon>
        <taxon>Apocrita</taxon>
        <taxon>Aculeata</taxon>
        <taxon>Apoidea</taxon>
        <taxon>Anthophila</taxon>
        <taxon>Apidae</taxon>
        <taxon>Apis</taxon>
    </lineage>
</organism>
<dbReference type="KEGG" id="ame:552758"/>
<dbReference type="InterPro" id="IPR002347">
    <property type="entry name" value="SDR_fam"/>
</dbReference>
<evidence type="ECO:0000256" key="2">
    <source>
        <dbReference type="RuleBase" id="RU000363"/>
    </source>
</evidence>
<dbReference type="GO" id="GO:0016491">
    <property type="term" value="F:oxidoreductase activity"/>
    <property type="evidence" value="ECO:0007669"/>
    <property type="project" value="UniProtKB-KW"/>
</dbReference>
<gene>
    <name evidence="4" type="primary">552758</name>
    <name evidence="6" type="synonym">LOC552758</name>
</gene>
<dbReference type="EnsemblMetazoa" id="XM_625134">
    <property type="protein sequence ID" value="XP_625137"/>
    <property type="gene ID" value="LOC552758"/>
</dbReference>
<keyword evidence="3" id="KW-0175">Coiled coil</keyword>
<dbReference type="Pfam" id="PF00106">
    <property type="entry name" value="adh_short"/>
    <property type="match status" value="1"/>
</dbReference>
<dbReference type="OMA" id="FHSTEFA"/>
<dbReference type="AlphaFoldDB" id="A0A7M7R8T9"/>
<protein>
    <submittedName>
        <fullName evidence="6">Retinol dehydrogenase 12</fullName>
    </submittedName>
</protein>